<dbReference type="PANTHER" id="PTHR33281:SF19">
    <property type="entry name" value="VOLTAGE-DEPENDENT ANION CHANNEL-FORMING PROTEIN YNEE"/>
    <property type="match status" value="1"/>
</dbReference>
<dbReference type="STRING" id="659014.SAMN04487996_111254"/>
<dbReference type="OrthoDB" id="445589at2"/>
<keyword evidence="7 9" id="KW-0472">Membrane</keyword>
<evidence type="ECO:0000256" key="6">
    <source>
        <dbReference type="ARBA" id="ARBA00023065"/>
    </source>
</evidence>
<accession>A0A1G7MHP8</accession>
<dbReference type="InterPro" id="IPR044669">
    <property type="entry name" value="YneE/VCCN1/2-like"/>
</dbReference>
<evidence type="ECO:0000256" key="1">
    <source>
        <dbReference type="ARBA" id="ARBA00004651"/>
    </source>
</evidence>
<dbReference type="RefSeq" id="WP_090153617.1">
    <property type="nucleotide sequence ID" value="NZ_FNAN01000011.1"/>
</dbReference>
<keyword evidence="11" id="KW-1185">Reference proteome</keyword>
<dbReference type="GO" id="GO:0005254">
    <property type="term" value="F:chloride channel activity"/>
    <property type="evidence" value="ECO:0007669"/>
    <property type="project" value="InterPro"/>
</dbReference>
<comment type="subcellular location">
    <subcellularLocation>
        <location evidence="1">Cell membrane</location>
        <topology evidence="1">Multi-pass membrane protein</topology>
    </subcellularLocation>
</comment>
<evidence type="ECO:0000313" key="10">
    <source>
        <dbReference type="EMBL" id="SDF60640.1"/>
    </source>
</evidence>
<evidence type="ECO:0000256" key="3">
    <source>
        <dbReference type="ARBA" id="ARBA00022475"/>
    </source>
</evidence>
<dbReference type="EMBL" id="FNAN01000011">
    <property type="protein sequence ID" value="SDF60640.1"/>
    <property type="molecule type" value="Genomic_DNA"/>
</dbReference>
<evidence type="ECO:0000256" key="2">
    <source>
        <dbReference type="ARBA" id="ARBA00022448"/>
    </source>
</evidence>
<comment type="similarity">
    <text evidence="8">Belongs to the anion channel-forming bestrophin (TC 1.A.46) family.</text>
</comment>
<keyword evidence="4 9" id="KW-0812">Transmembrane</keyword>
<gene>
    <name evidence="10" type="ORF">SAMN04487996_111254</name>
</gene>
<name>A0A1G7MHP8_9BACT</name>
<evidence type="ECO:0000256" key="5">
    <source>
        <dbReference type="ARBA" id="ARBA00022989"/>
    </source>
</evidence>
<organism evidence="10 11">
    <name type="scientific">Dyadobacter soli</name>
    <dbReference type="NCBI Taxonomy" id="659014"/>
    <lineage>
        <taxon>Bacteria</taxon>
        <taxon>Pseudomonadati</taxon>
        <taxon>Bacteroidota</taxon>
        <taxon>Cytophagia</taxon>
        <taxon>Cytophagales</taxon>
        <taxon>Spirosomataceae</taxon>
        <taxon>Dyadobacter</taxon>
    </lineage>
</organism>
<proteinExistence type="inferred from homology"/>
<dbReference type="PANTHER" id="PTHR33281">
    <property type="entry name" value="UPF0187 PROTEIN YNEE"/>
    <property type="match status" value="1"/>
</dbReference>
<reference evidence="11" key="1">
    <citation type="submission" date="2016-10" db="EMBL/GenBank/DDBJ databases">
        <authorList>
            <person name="Varghese N."/>
            <person name="Submissions S."/>
        </authorList>
    </citation>
    <scope>NUCLEOTIDE SEQUENCE [LARGE SCALE GENOMIC DNA]</scope>
    <source>
        <strain evidence="11">DSM 25329</strain>
    </source>
</reference>
<evidence type="ECO:0000256" key="4">
    <source>
        <dbReference type="ARBA" id="ARBA00022692"/>
    </source>
</evidence>
<keyword evidence="6" id="KW-0406">Ion transport</keyword>
<dbReference type="PROSITE" id="PS51257">
    <property type="entry name" value="PROKAR_LIPOPROTEIN"/>
    <property type="match status" value="1"/>
</dbReference>
<protein>
    <submittedName>
        <fullName evidence="10">Putative membrane protein</fullName>
    </submittedName>
</protein>
<keyword evidence="5 9" id="KW-1133">Transmembrane helix</keyword>
<dbReference type="AlphaFoldDB" id="A0A1G7MHP8"/>
<feature type="transmembrane region" description="Helical" evidence="9">
    <location>
        <begin position="43"/>
        <end position="62"/>
    </location>
</feature>
<feature type="transmembrane region" description="Helical" evidence="9">
    <location>
        <begin position="271"/>
        <end position="288"/>
    </location>
</feature>
<feature type="transmembrane region" description="Helical" evidence="9">
    <location>
        <begin position="241"/>
        <end position="265"/>
    </location>
</feature>
<evidence type="ECO:0000256" key="9">
    <source>
        <dbReference type="SAM" id="Phobius"/>
    </source>
</evidence>
<evidence type="ECO:0000256" key="7">
    <source>
        <dbReference type="ARBA" id="ARBA00023136"/>
    </source>
</evidence>
<keyword evidence="2" id="KW-0813">Transport</keyword>
<dbReference type="Proteomes" id="UP000198748">
    <property type="component" value="Unassembled WGS sequence"/>
</dbReference>
<evidence type="ECO:0000313" key="11">
    <source>
        <dbReference type="Proteomes" id="UP000198748"/>
    </source>
</evidence>
<sequence length="340" mass="39703">MIVRKFLSAKSILEFTGHYIIWLACWMTIVAITLHFFGGKYVVIPWLVLPLVGTAVAFYVGFKNNQSYDRQWEARKIWSEITNDSRKFAGMIRYYQSGEPGVHSSETIRRTVAFRHIAFLYQMREQLLVPAPWEHVSLHNTWGVGNANRRRRSRLGEQFREELDAFHSRNYLSVEENDNLSVYSNKALQILNTQMEQIQMLLDNNQISMIQQMEIQTIVCNFYDSLGRLERIKQTPFPRKYATFSFLFVCIFIFLLPFGIIGELAKNRLEIWLSIPIGVIIGWVYLTMEMIGDYSENPFEGLHNDTPMLSICRAIEIEILEILGEVDLPEPVWPKKSILF</sequence>
<evidence type="ECO:0000256" key="8">
    <source>
        <dbReference type="ARBA" id="ARBA00034708"/>
    </source>
</evidence>
<feature type="transmembrane region" description="Helical" evidence="9">
    <location>
        <begin position="12"/>
        <end position="37"/>
    </location>
</feature>
<dbReference type="Pfam" id="PF25539">
    <property type="entry name" value="Bestrophin_2"/>
    <property type="match status" value="1"/>
</dbReference>
<dbReference type="GO" id="GO:0005886">
    <property type="term" value="C:plasma membrane"/>
    <property type="evidence" value="ECO:0007669"/>
    <property type="project" value="UniProtKB-SubCell"/>
</dbReference>
<keyword evidence="3" id="KW-1003">Cell membrane</keyword>